<dbReference type="Proteomes" id="UP001274571">
    <property type="component" value="Unassembled WGS sequence"/>
</dbReference>
<dbReference type="InterPro" id="IPR007737">
    <property type="entry name" value="Mga_HTH"/>
</dbReference>
<reference evidence="5" key="1">
    <citation type="submission" date="2023-11" db="EMBL/GenBank/DDBJ databases">
        <title>Genome Sequence of Bacillus thuringiensis stain BLB 30AF.</title>
        <authorList>
            <person name="Farhat A."/>
        </authorList>
    </citation>
    <scope>NUCLEOTIDE SEQUENCE</scope>
    <source>
        <strain evidence="5">BLB30AF</strain>
    </source>
</reference>
<dbReference type="PANTHER" id="PTHR30185:SF12">
    <property type="entry name" value="TRANSCRIPTIONAL REGULATOR MANR"/>
    <property type="match status" value="1"/>
</dbReference>
<evidence type="ECO:0000256" key="1">
    <source>
        <dbReference type="ARBA" id="ARBA00023015"/>
    </source>
</evidence>
<evidence type="ECO:0000313" key="5">
    <source>
        <dbReference type="EMBL" id="MDY0854739.1"/>
    </source>
</evidence>
<accession>A0AAW9GRN6</accession>
<gene>
    <name evidence="5" type="ORF">SOH20_28315</name>
</gene>
<dbReference type="InterPro" id="IPR036390">
    <property type="entry name" value="WH_DNA-bd_sf"/>
</dbReference>
<organism evidence="5 6">
    <name type="scientific">Bacillus thuringiensis</name>
    <dbReference type="NCBI Taxonomy" id="1428"/>
    <lineage>
        <taxon>Bacteria</taxon>
        <taxon>Bacillati</taxon>
        <taxon>Bacillota</taxon>
        <taxon>Bacilli</taxon>
        <taxon>Bacillales</taxon>
        <taxon>Bacillaceae</taxon>
        <taxon>Bacillus</taxon>
        <taxon>Bacillus cereus group</taxon>
    </lineage>
</organism>
<feature type="domain" description="Helix-turn-helix type 11" evidence="4">
    <location>
        <begin position="16"/>
        <end position="72"/>
    </location>
</feature>
<proteinExistence type="predicted"/>
<evidence type="ECO:0000259" key="4">
    <source>
        <dbReference type="Pfam" id="PF08279"/>
    </source>
</evidence>
<dbReference type="Gene3D" id="1.10.10.10">
    <property type="entry name" value="Winged helix-like DNA-binding domain superfamily/Winged helix DNA-binding domain"/>
    <property type="match status" value="1"/>
</dbReference>
<evidence type="ECO:0000259" key="3">
    <source>
        <dbReference type="Pfam" id="PF05043"/>
    </source>
</evidence>
<dbReference type="RefSeq" id="WP_320483738.1">
    <property type="nucleotide sequence ID" value="NZ_JAXCMD010000014.1"/>
</dbReference>
<dbReference type="InterPro" id="IPR050661">
    <property type="entry name" value="BglG_antiterminators"/>
</dbReference>
<name>A0AAW9GRN6_BACTU</name>
<dbReference type="InterPro" id="IPR036388">
    <property type="entry name" value="WH-like_DNA-bd_sf"/>
</dbReference>
<keyword evidence="2" id="KW-0804">Transcription</keyword>
<feature type="domain" description="Mga helix-turn-helix" evidence="3">
    <location>
        <begin position="83"/>
        <end position="164"/>
    </location>
</feature>
<evidence type="ECO:0000313" key="6">
    <source>
        <dbReference type="Proteomes" id="UP001274571"/>
    </source>
</evidence>
<keyword evidence="1" id="KW-0805">Transcription regulation</keyword>
<evidence type="ECO:0000256" key="2">
    <source>
        <dbReference type="ARBA" id="ARBA00023163"/>
    </source>
</evidence>
<dbReference type="PANTHER" id="PTHR30185">
    <property type="entry name" value="CRYPTIC BETA-GLUCOSIDE BGL OPERON ANTITERMINATOR"/>
    <property type="match status" value="1"/>
</dbReference>
<dbReference type="AlphaFoldDB" id="A0AAW9GRN6"/>
<dbReference type="Pfam" id="PF08279">
    <property type="entry name" value="HTH_11"/>
    <property type="match status" value="1"/>
</dbReference>
<dbReference type="Pfam" id="PF05043">
    <property type="entry name" value="Mga"/>
    <property type="match status" value="1"/>
</dbReference>
<comment type="caution">
    <text evidence="5">The sequence shown here is derived from an EMBL/GenBank/DDBJ whole genome shotgun (WGS) entry which is preliminary data.</text>
</comment>
<dbReference type="InterPro" id="IPR013196">
    <property type="entry name" value="HTH_11"/>
</dbReference>
<dbReference type="EMBL" id="JAXCMD010000014">
    <property type="protein sequence ID" value="MDY0854739.1"/>
    <property type="molecule type" value="Genomic_DNA"/>
</dbReference>
<sequence>MEKFIAELIQDTSAIRKINILEMLIESGEFISSKFMAKQLQCTNRTIINDISHLKTIIHTNLEIISVKSKGYFIKKNFPVNSSCIISYYLSKSEIYKILINIFKYKEYTLEKWSQLLYLNKLTLRKKLKMFENSIQNFRVSFNFRKLQLVGNELNVRCFYIYYFYIISKYTETIDLNSHLKQKINRISHRYKFEIDHNLLAIIINVLIHRITHKQYIPKEFKFEYELKKDKYNYINSLVLEIEHFYQINLSKHEKDFFILSFWLISEANINEKVSFYKLHSKDNIIIYNRTISLLKIISRKIKLDLNTKERIKYELFFINYKFYTLRKKIYRFHF</sequence>
<protein>
    <submittedName>
        <fullName evidence="5">Helix-turn-helix domain containing protein</fullName>
    </submittedName>
</protein>
<dbReference type="SUPFAM" id="SSF46785">
    <property type="entry name" value="Winged helix' DNA-binding domain"/>
    <property type="match status" value="1"/>
</dbReference>